<accession>A0AA38TIM6</accession>
<sequence length="499" mass="56786">MEEDPFDFESDALLATSPIVAPNRRRKVIGLDDLLVDHYKEKNRAIERETKLAKKTKKTYNSDDEEDGRVAKLSKYVDECHEKAHILLFFRFMTQLSDEDDVSIWGLQVFGNQKSSPSFVFSDLPSCSLFHSFMGHEVNSLVELSTESGEMFFEGLLTNGWLLKLICKCGEVEKPIATWTFHLMLYSSKEALRSAAVNFWCAILSLKDEDEPRFLKIDWLPSYSDLKGALETYGFLLHSPLEDSSDAEMVLGDSECMGSPQNIVAWIKFVAACSKARNTHFIFSKSEAEELIVVIICLLLDRQLLGLSVDLNECMLSLVNFFTDDEWSSSCAEVAKSVALRFSLSPNVPIISFVCFANVNSEKRKANEWVPFDINSLRAVDCIPAVCGHTKNLRSAIAFQILLGYFDKVEDDEEVIRQLTLINLKDKSCDLFKIYIYLVLTENWFLYNPTIKDRPLLNEMWGLYLRNCSCQINITDTRSYASKVRSKASYLLQGVTDKS</sequence>
<dbReference type="EMBL" id="JARYMX010000003">
    <property type="protein sequence ID" value="KAJ9554701.1"/>
    <property type="molecule type" value="Genomic_DNA"/>
</dbReference>
<evidence type="ECO:0000313" key="2">
    <source>
        <dbReference type="Proteomes" id="UP001172457"/>
    </source>
</evidence>
<gene>
    <name evidence="1" type="ORF">OSB04_009315</name>
</gene>
<evidence type="ECO:0000313" key="1">
    <source>
        <dbReference type="EMBL" id="KAJ9554701.1"/>
    </source>
</evidence>
<dbReference type="PANTHER" id="PTHR37212:SF2">
    <property type="entry name" value="ACTIN PROTEIN 2_3 COMPLEX SUBUNIT-LIKE PROTEIN"/>
    <property type="match status" value="1"/>
</dbReference>
<protein>
    <recommendedName>
        <fullName evidence="3">Coiled-coil SMC6 And NSE5 INteracting (CANIN) domain-containing protein</fullName>
    </recommendedName>
</protein>
<dbReference type="Proteomes" id="UP001172457">
    <property type="component" value="Chromosome 3"/>
</dbReference>
<name>A0AA38TIM6_9ASTR</name>
<dbReference type="PANTHER" id="PTHR37212">
    <property type="entry name" value="ACTIN PROTEIN 2/3 COMPLEX SUBUNIT-LIKE PROTEIN"/>
    <property type="match status" value="1"/>
</dbReference>
<dbReference type="AlphaFoldDB" id="A0AA38TIM6"/>
<evidence type="ECO:0008006" key="3">
    <source>
        <dbReference type="Google" id="ProtNLM"/>
    </source>
</evidence>
<comment type="caution">
    <text evidence="1">The sequence shown here is derived from an EMBL/GenBank/DDBJ whole genome shotgun (WGS) entry which is preliminary data.</text>
</comment>
<organism evidence="1 2">
    <name type="scientific">Centaurea solstitialis</name>
    <name type="common">yellow star-thistle</name>
    <dbReference type="NCBI Taxonomy" id="347529"/>
    <lineage>
        <taxon>Eukaryota</taxon>
        <taxon>Viridiplantae</taxon>
        <taxon>Streptophyta</taxon>
        <taxon>Embryophyta</taxon>
        <taxon>Tracheophyta</taxon>
        <taxon>Spermatophyta</taxon>
        <taxon>Magnoliopsida</taxon>
        <taxon>eudicotyledons</taxon>
        <taxon>Gunneridae</taxon>
        <taxon>Pentapetalae</taxon>
        <taxon>asterids</taxon>
        <taxon>campanulids</taxon>
        <taxon>Asterales</taxon>
        <taxon>Asteraceae</taxon>
        <taxon>Carduoideae</taxon>
        <taxon>Cardueae</taxon>
        <taxon>Centaureinae</taxon>
        <taxon>Centaurea</taxon>
    </lineage>
</organism>
<keyword evidence="2" id="KW-1185">Reference proteome</keyword>
<proteinExistence type="predicted"/>
<reference evidence="1" key="1">
    <citation type="submission" date="2023-03" db="EMBL/GenBank/DDBJ databases">
        <title>Chromosome-scale reference genome and RAD-based genetic map of yellow starthistle (Centaurea solstitialis) reveal putative structural variation and QTLs associated with invader traits.</title>
        <authorList>
            <person name="Reatini B."/>
            <person name="Cang F.A."/>
            <person name="Jiang Q."/>
            <person name="Mckibben M.T.W."/>
            <person name="Barker M.S."/>
            <person name="Rieseberg L.H."/>
            <person name="Dlugosch K.M."/>
        </authorList>
    </citation>
    <scope>NUCLEOTIDE SEQUENCE</scope>
    <source>
        <strain evidence="1">CAN-66</strain>
        <tissue evidence="1">Leaf</tissue>
    </source>
</reference>